<dbReference type="PANTHER" id="PTHR38436:SF1">
    <property type="entry name" value="ESTER CYCLASE"/>
    <property type="match status" value="1"/>
</dbReference>
<evidence type="ECO:0000259" key="2">
    <source>
        <dbReference type="Pfam" id="PF12680"/>
    </source>
</evidence>
<feature type="chain" id="PRO_5003868097" description="SnoaL-like domain-containing protein" evidence="1">
    <location>
        <begin position="23"/>
        <end position="304"/>
    </location>
</feature>
<proteinExistence type="predicted"/>
<evidence type="ECO:0000256" key="1">
    <source>
        <dbReference type="SAM" id="SignalP"/>
    </source>
</evidence>
<feature type="signal peptide" evidence="1">
    <location>
        <begin position="1"/>
        <end position="22"/>
    </location>
</feature>
<dbReference type="GO" id="GO:0030638">
    <property type="term" value="P:polyketide metabolic process"/>
    <property type="evidence" value="ECO:0007669"/>
    <property type="project" value="InterPro"/>
</dbReference>
<dbReference type="eggNOG" id="ENOG502RUW2">
    <property type="taxonomic scope" value="Eukaryota"/>
</dbReference>
<dbReference type="Pfam" id="PF12680">
    <property type="entry name" value="SnoaL_2"/>
    <property type="match status" value="2"/>
</dbReference>
<dbReference type="HOGENOM" id="CLU_073327_0_0_1"/>
<dbReference type="Proteomes" id="UP000019132">
    <property type="component" value="Unassembled WGS sequence"/>
</dbReference>
<dbReference type="InParanoid" id="K3WNH6"/>
<dbReference type="SUPFAM" id="SSF54427">
    <property type="entry name" value="NTF2-like"/>
    <property type="match status" value="2"/>
</dbReference>
<organism evidence="3 4">
    <name type="scientific">Globisporangium ultimum (strain ATCC 200006 / CBS 805.95 / DAOM BR144)</name>
    <name type="common">Pythium ultimum</name>
    <dbReference type="NCBI Taxonomy" id="431595"/>
    <lineage>
        <taxon>Eukaryota</taxon>
        <taxon>Sar</taxon>
        <taxon>Stramenopiles</taxon>
        <taxon>Oomycota</taxon>
        <taxon>Peronosporomycetes</taxon>
        <taxon>Pythiales</taxon>
        <taxon>Pythiaceae</taxon>
        <taxon>Globisporangium</taxon>
    </lineage>
</organism>
<dbReference type="InterPro" id="IPR009959">
    <property type="entry name" value="Cyclase_SnoaL-like"/>
</dbReference>
<protein>
    <recommendedName>
        <fullName evidence="2">SnoaL-like domain-containing protein</fullName>
    </recommendedName>
</protein>
<dbReference type="PANTHER" id="PTHR38436">
    <property type="entry name" value="POLYKETIDE CYCLASE SNOAL-LIKE DOMAIN"/>
    <property type="match status" value="1"/>
</dbReference>
<keyword evidence="4" id="KW-1185">Reference proteome</keyword>
<reference evidence="4" key="1">
    <citation type="journal article" date="2010" name="Genome Biol.">
        <title>Genome sequence of the necrotrophic plant pathogen Pythium ultimum reveals original pathogenicity mechanisms and effector repertoire.</title>
        <authorList>
            <person name="Levesque C.A."/>
            <person name="Brouwer H."/>
            <person name="Cano L."/>
            <person name="Hamilton J.P."/>
            <person name="Holt C."/>
            <person name="Huitema E."/>
            <person name="Raffaele S."/>
            <person name="Robideau G.P."/>
            <person name="Thines M."/>
            <person name="Win J."/>
            <person name="Zerillo M.M."/>
            <person name="Beakes G.W."/>
            <person name="Boore J.L."/>
            <person name="Busam D."/>
            <person name="Dumas B."/>
            <person name="Ferriera S."/>
            <person name="Fuerstenberg S.I."/>
            <person name="Gachon C.M."/>
            <person name="Gaulin E."/>
            <person name="Govers F."/>
            <person name="Grenville-Briggs L."/>
            <person name="Horner N."/>
            <person name="Hostetler J."/>
            <person name="Jiang R.H."/>
            <person name="Johnson J."/>
            <person name="Krajaejun T."/>
            <person name="Lin H."/>
            <person name="Meijer H.J."/>
            <person name="Moore B."/>
            <person name="Morris P."/>
            <person name="Phuntmart V."/>
            <person name="Puiu D."/>
            <person name="Shetty J."/>
            <person name="Stajich J.E."/>
            <person name="Tripathy S."/>
            <person name="Wawra S."/>
            <person name="van West P."/>
            <person name="Whitty B.R."/>
            <person name="Coutinho P.M."/>
            <person name="Henrissat B."/>
            <person name="Martin F."/>
            <person name="Thomas P.D."/>
            <person name="Tyler B.M."/>
            <person name="De Vries R.P."/>
            <person name="Kamoun S."/>
            <person name="Yandell M."/>
            <person name="Tisserat N."/>
            <person name="Buell C.R."/>
        </authorList>
    </citation>
    <scope>NUCLEOTIDE SEQUENCE</scope>
    <source>
        <strain evidence="4">DAOM:BR144</strain>
    </source>
</reference>
<feature type="domain" description="SnoaL-like" evidence="2">
    <location>
        <begin position="40"/>
        <end position="129"/>
    </location>
</feature>
<sequence length="304" mass="32295">MNLLTICATALFAAFGFVSVEAAACPVDKTLEANKVLVRTALDALFNQHDVSAVDKYFVPEYKQHNPFAADGAAGLKAFVSNASADLSYEIGAVSAEGDLVWSHNRVPIGNTSIVVDIFRVKDGKIVEHWDILQTEVPVSQTVSGRPMFPITQTSTPAPVAKGCSDTSDSSSGPCVAKEVLKANKAVAAAALDALFNNRDVSAVDKYIGTTYVQHNPFGSDGPDALKALIGSLPEGVKYEIGAQIAEGDLVWNHSRVSGLPGVPASIVVDVFRVQDGRLVEHWDVLQTEVTETVSGRPMFPIVA</sequence>
<dbReference type="VEuPathDB" id="FungiDB:PYU1_G006506"/>
<dbReference type="InterPro" id="IPR032710">
    <property type="entry name" value="NTF2-like_dom_sf"/>
</dbReference>
<dbReference type="AlphaFoldDB" id="K3WNH6"/>
<evidence type="ECO:0000313" key="4">
    <source>
        <dbReference type="Proteomes" id="UP000019132"/>
    </source>
</evidence>
<reference evidence="3" key="3">
    <citation type="submission" date="2015-02" db="UniProtKB">
        <authorList>
            <consortium name="EnsemblProtists"/>
        </authorList>
    </citation>
    <scope>IDENTIFICATION</scope>
    <source>
        <strain evidence="3">DAOM BR144</strain>
    </source>
</reference>
<dbReference type="EnsemblProtists" id="PYU1_T006518">
    <property type="protein sequence ID" value="PYU1_T006518"/>
    <property type="gene ID" value="PYU1_G006506"/>
</dbReference>
<dbReference type="EMBL" id="GL376604">
    <property type="status" value="NOT_ANNOTATED_CDS"/>
    <property type="molecule type" value="Genomic_DNA"/>
</dbReference>
<dbReference type="Gene3D" id="3.10.450.50">
    <property type="match status" value="2"/>
</dbReference>
<name>K3WNH6_GLOUD</name>
<accession>K3WNH6</accession>
<feature type="domain" description="SnoaL-like" evidence="2">
    <location>
        <begin position="194"/>
        <end position="282"/>
    </location>
</feature>
<keyword evidence="1" id="KW-0732">Signal</keyword>
<dbReference type="InterPro" id="IPR037401">
    <property type="entry name" value="SnoaL-like"/>
</dbReference>
<reference evidence="4" key="2">
    <citation type="submission" date="2010-04" db="EMBL/GenBank/DDBJ databases">
        <authorList>
            <person name="Buell R."/>
            <person name="Hamilton J."/>
            <person name="Hostetler J."/>
        </authorList>
    </citation>
    <scope>NUCLEOTIDE SEQUENCE [LARGE SCALE GENOMIC DNA]</scope>
    <source>
        <strain evidence="4">DAOM:BR144</strain>
    </source>
</reference>
<evidence type="ECO:0000313" key="3">
    <source>
        <dbReference type="EnsemblProtists" id="PYU1_T006518"/>
    </source>
</evidence>